<protein>
    <submittedName>
        <fullName evidence="1">Uncharacterized protein</fullName>
    </submittedName>
</protein>
<gene>
    <name evidence="1" type="ORF">A2172_04610</name>
</gene>
<evidence type="ECO:0000313" key="1">
    <source>
        <dbReference type="EMBL" id="OGY23471.1"/>
    </source>
</evidence>
<dbReference type="AlphaFoldDB" id="A0A1G1W757"/>
<dbReference type="Proteomes" id="UP000176631">
    <property type="component" value="Unassembled WGS sequence"/>
</dbReference>
<comment type="caution">
    <text evidence="1">The sequence shown here is derived from an EMBL/GenBank/DDBJ whole genome shotgun (WGS) entry which is preliminary data.</text>
</comment>
<sequence length="112" mass="12406">MGYGGRRGLKAQRSEDEQEIISIARELLEEARRESFLNHGEPIAPERAGQMAEDLALLAIICSCRCKSPEARGRLAIDLIETMGSFVAHEMVLASRLGRPLVRSISDREALD</sequence>
<evidence type="ECO:0000313" key="2">
    <source>
        <dbReference type="Proteomes" id="UP000176631"/>
    </source>
</evidence>
<dbReference type="EMBL" id="MHCP01000025">
    <property type="protein sequence ID" value="OGY23471.1"/>
    <property type="molecule type" value="Genomic_DNA"/>
</dbReference>
<proteinExistence type="predicted"/>
<name>A0A1G1W757_9BACT</name>
<reference evidence="1 2" key="1">
    <citation type="journal article" date="2016" name="Nat. Commun.">
        <title>Thousands of microbial genomes shed light on interconnected biogeochemical processes in an aquifer system.</title>
        <authorList>
            <person name="Anantharaman K."/>
            <person name="Brown C.T."/>
            <person name="Hug L.A."/>
            <person name="Sharon I."/>
            <person name="Castelle C.J."/>
            <person name="Probst A.J."/>
            <person name="Thomas B.C."/>
            <person name="Singh A."/>
            <person name="Wilkins M.J."/>
            <person name="Karaoz U."/>
            <person name="Brodie E.L."/>
            <person name="Williams K.H."/>
            <person name="Hubbard S.S."/>
            <person name="Banfield J.F."/>
        </authorList>
    </citation>
    <scope>NUCLEOTIDE SEQUENCE [LARGE SCALE GENOMIC DNA]</scope>
</reference>
<accession>A0A1G1W757</accession>
<organism evidence="1 2">
    <name type="scientific">Candidatus Woykebacteria bacterium RBG_13_40_15</name>
    <dbReference type="NCBI Taxonomy" id="1802593"/>
    <lineage>
        <taxon>Bacteria</taxon>
        <taxon>Candidatus Woykeibacteriota</taxon>
    </lineage>
</organism>